<sequence length="169" mass="19424">MMADNKMLKLYVFFACLSTIICTQWRRLSEDPVAKDKLLNYIKKEAGPKLYQMNLEGTLVNYGNCFWNVKNDDIEQCEELVEKSVILPGYFDDEKSAIEVVNHVIDQWREKGRKENEAFKDFKEIINEVADKNSVGCIYGDVSDSYGLEIGEAKSSLASETDREPILLY</sequence>
<feature type="chain" id="PRO_5041418001" evidence="1">
    <location>
        <begin position="23"/>
        <end position="169"/>
    </location>
</feature>
<dbReference type="Proteomes" id="UP001176961">
    <property type="component" value="Unassembled WGS sequence"/>
</dbReference>
<evidence type="ECO:0000313" key="3">
    <source>
        <dbReference type="Proteomes" id="UP001176961"/>
    </source>
</evidence>
<name>A0AA36DSP8_CYLNA</name>
<gene>
    <name evidence="2" type="ORF">CYNAS_LOCUS4016</name>
</gene>
<feature type="signal peptide" evidence="1">
    <location>
        <begin position="1"/>
        <end position="22"/>
    </location>
</feature>
<dbReference type="AlphaFoldDB" id="A0AA36DSP8"/>
<dbReference type="EMBL" id="CATQJL010000001">
    <property type="protein sequence ID" value="CAJ0592033.1"/>
    <property type="molecule type" value="Genomic_DNA"/>
</dbReference>
<keyword evidence="3" id="KW-1185">Reference proteome</keyword>
<keyword evidence="1" id="KW-0732">Signal</keyword>
<proteinExistence type="predicted"/>
<evidence type="ECO:0000256" key="1">
    <source>
        <dbReference type="SAM" id="SignalP"/>
    </source>
</evidence>
<reference evidence="2" key="1">
    <citation type="submission" date="2023-07" db="EMBL/GenBank/DDBJ databases">
        <authorList>
            <consortium name="CYATHOMIX"/>
        </authorList>
    </citation>
    <scope>NUCLEOTIDE SEQUENCE</scope>
    <source>
        <strain evidence="2">N/A</strain>
    </source>
</reference>
<accession>A0AA36DSP8</accession>
<protein>
    <submittedName>
        <fullName evidence="2">Uncharacterized protein</fullName>
    </submittedName>
</protein>
<evidence type="ECO:0000313" key="2">
    <source>
        <dbReference type="EMBL" id="CAJ0592033.1"/>
    </source>
</evidence>
<comment type="caution">
    <text evidence="2">The sequence shown here is derived from an EMBL/GenBank/DDBJ whole genome shotgun (WGS) entry which is preliminary data.</text>
</comment>
<organism evidence="2 3">
    <name type="scientific">Cylicocyclus nassatus</name>
    <name type="common">Nematode worm</name>
    <dbReference type="NCBI Taxonomy" id="53992"/>
    <lineage>
        <taxon>Eukaryota</taxon>
        <taxon>Metazoa</taxon>
        <taxon>Ecdysozoa</taxon>
        <taxon>Nematoda</taxon>
        <taxon>Chromadorea</taxon>
        <taxon>Rhabditida</taxon>
        <taxon>Rhabditina</taxon>
        <taxon>Rhabditomorpha</taxon>
        <taxon>Strongyloidea</taxon>
        <taxon>Strongylidae</taxon>
        <taxon>Cylicocyclus</taxon>
    </lineage>
</organism>